<organism evidence="11">
    <name type="scientific">Trypanosoma vivax (strain Y486)</name>
    <dbReference type="NCBI Taxonomy" id="1055687"/>
    <lineage>
        <taxon>Eukaryota</taxon>
        <taxon>Discoba</taxon>
        <taxon>Euglenozoa</taxon>
        <taxon>Kinetoplastea</taxon>
        <taxon>Metakinetoplastina</taxon>
        <taxon>Trypanosomatida</taxon>
        <taxon>Trypanosomatidae</taxon>
        <taxon>Trypanosoma</taxon>
        <taxon>Duttonella</taxon>
    </lineage>
</organism>
<evidence type="ECO:0000259" key="10">
    <source>
        <dbReference type="PROSITE" id="PS50011"/>
    </source>
</evidence>
<comment type="catalytic activity">
    <reaction evidence="7">
        <text>L-threonyl-[protein] + ATP = O-phospho-L-threonyl-[protein] + ADP + H(+)</text>
        <dbReference type="Rhea" id="RHEA:46608"/>
        <dbReference type="Rhea" id="RHEA-COMP:11060"/>
        <dbReference type="Rhea" id="RHEA-COMP:11605"/>
        <dbReference type="ChEBI" id="CHEBI:15378"/>
        <dbReference type="ChEBI" id="CHEBI:30013"/>
        <dbReference type="ChEBI" id="CHEBI:30616"/>
        <dbReference type="ChEBI" id="CHEBI:61977"/>
        <dbReference type="ChEBI" id="CHEBI:456216"/>
        <dbReference type="EC" id="2.7.11.1"/>
    </reaction>
</comment>
<evidence type="ECO:0000256" key="4">
    <source>
        <dbReference type="ARBA" id="ARBA00022741"/>
    </source>
</evidence>
<feature type="region of interest" description="Disordered" evidence="9">
    <location>
        <begin position="1"/>
        <end position="34"/>
    </location>
</feature>
<dbReference type="AlphaFoldDB" id="G0TXE8"/>
<dbReference type="SUPFAM" id="SSF56112">
    <property type="entry name" value="Protein kinase-like (PK-like)"/>
    <property type="match status" value="1"/>
</dbReference>
<dbReference type="PROSITE" id="PS50011">
    <property type="entry name" value="PROTEIN_KINASE_DOM"/>
    <property type="match status" value="1"/>
</dbReference>
<keyword evidence="2" id="KW-0723">Serine/threonine-protein kinase</keyword>
<feature type="compositionally biased region" description="Basic and acidic residues" evidence="9">
    <location>
        <begin position="369"/>
        <end position="380"/>
    </location>
</feature>
<feature type="compositionally biased region" description="Basic and acidic residues" evidence="9">
    <location>
        <begin position="139"/>
        <end position="148"/>
    </location>
</feature>
<evidence type="ECO:0000256" key="3">
    <source>
        <dbReference type="ARBA" id="ARBA00022679"/>
    </source>
</evidence>
<gene>
    <name evidence="11" type="ORF">TVY486_0604290</name>
</gene>
<evidence type="ECO:0000256" key="9">
    <source>
        <dbReference type="SAM" id="MobiDB-lite"/>
    </source>
</evidence>
<evidence type="ECO:0000256" key="2">
    <source>
        <dbReference type="ARBA" id="ARBA00022527"/>
    </source>
</evidence>
<dbReference type="InterPro" id="IPR011009">
    <property type="entry name" value="Kinase-like_dom_sf"/>
</dbReference>
<keyword evidence="4" id="KW-0547">Nucleotide-binding</keyword>
<evidence type="ECO:0000256" key="7">
    <source>
        <dbReference type="ARBA" id="ARBA00047899"/>
    </source>
</evidence>
<dbReference type="VEuPathDB" id="TriTrypDB:TvY486_0604290"/>
<dbReference type="InterPro" id="IPR051334">
    <property type="entry name" value="SRPK"/>
</dbReference>
<dbReference type="Pfam" id="PF00069">
    <property type="entry name" value="Pkinase"/>
    <property type="match status" value="2"/>
</dbReference>
<feature type="compositionally biased region" description="Acidic residues" evidence="9">
    <location>
        <begin position="120"/>
        <end position="136"/>
    </location>
</feature>
<feature type="compositionally biased region" description="Basic residues" evidence="9">
    <location>
        <begin position="1"/>
        <end position="13"/>
    </location>
</feature>
<dbReference type="FunFam" id="3.30.200.20:FF:000322">
    <property type="entry name" value="Uncharacterized protein, isoform D"/>
    <property type="match status" value="1"/>
</dbReference>
<accession>G0TXE8</accession>
<dbReference type="InterPro" id="IPR008271">
    <property type="entry name" value="Ser/Thr_kinase_AS"/>
</dbReference>
<keyword evidence="3" id="KW-0808">Transferase</keyword>
<dbReference type="InterPro" id="IPR000719">
    <property type="entry name" value="Prot_kinase_dom"/>
</dbReference>
<dbReference type="GO" id="GO:0050684">
    <property type="term" value="P:regulation of mRNA processing"/>
    <property type="evidence" value="ECO:0007669"/>
    <property type="project" value="TreeGrafter"/>
</dbReference>
<keyword evidence="5" id="KW-0418">Kinase</keyword>
<protein>
    <recommendedName>
        <fullName evidence="1">non-specific serine/threonine protein kinase</fullName>
        <ecNumber evidence="1">2.7.11.1</ecNumber>
    </recommendedName>
</protein>
<dbReference type="Gene3D" id="1.10.510.10">
    <property type="entry name" value="Transferase(Phosphotransferase) domain 1"/>
    <property type="match status" value="1"/>
</dbReference>
<feature type="region of interest" description="Disordered" evidence="9">
    <location>
        <begin position="312"/>
        <end position="393"/>
    </location>
</feature>
<evidence type="ECO:0000256" key="6">
    <source>
        <dbReference type="ARBA" id="ARBA00022840"/>
    </source>
</evidence>
<dbReference type="Gene3D" id="3.30.200.20">
    <property type="entry name" value="Phosphorylase Kinase, domain 1"/>
    <property type="match status" value="1"/>
</dbReference>
<keyword evidence="6" id="KW-0067">ATP-binding</keyword>
<dbReference type="CDD" id="cd14136">
    <property type="entry name" value="STKc_SRPK"/>
    <property type="match status" value="1"/>
</dbReference>
<dbReference type="GO" id="GO:0004674">
    <property type="term" value="F:protein serine/threonine kinase activity"/>
    <property type="evidence" value="ECO:0007669"/>
    <property type="project" value="UniProtKB-KW"/>
</dbReference>
<evidence type="ECO:0000256" key="1">
    <source>
        <dbReference type="ARBA" id="ARBA00012513"/>
    </source>
</evidence>
<proteinExistence type="predicted"/>
<feature type="region of interest" description="Disordered" evidence="9">
    <location>
        <begin position="689"/>
        <end position="714"/>
    </location>
</feature>
<reference evidence="11" key="1">
    <citation type="journal article" date="2012" name="Proc. Natl. Acad. Sci. U.S.A.">
        <title>Antigenic diversity is generated by distinct evolutionary mechanisms in African trypanosome species.</title>
        <authorList>
            <person name="Jackson A.P."/>
            <person name="Berry A."/>
            <person name="Aslett M."/>
            <person name="Allison H.C."/>
            <person name="Burton P."/>
            <person name="Vavrova-Anderson J."/>
            <person name="Brown R."/>
            <person name="Browne H."/>
            <person name="Corton N."/>
            <person name="Hauser H."/>
            <person name="Gamble J."/>
            <person name="Gilderthorp R."/>
            <person name="Marcello L."/>
            <person name="McQuillan J."/>
            <person name="Otto T.D."/>
            <person name="Quail M.A."/>
            <person name="Sanders M.J."/>
            <person name="van Tonder A."/>
            <person name="Ginger M.L."/>
            <person name="Field M.C."/>
            <person name="Barry J.D."/>
            <person name="Hertz-Fowler C."/>
            <person name="Berriman M."/>
        </authorList>
    </citation>
    <scope>NUCLEOTIDE SEQUENCE</scope>
    <source>
        <strain evidence="11">Y486</strain>
    </source>
</reference>
<dbReference type="GO" id="GO:0000245">
    <property type="term" value="P:spliceosomal complex assembly"/>
    <property type="evidence" value="ECO:0007669"/>
    <property type="project" value="TreeGrafter"/>
</dbReference>
<evidence type="ECO:0000313" key="11">
    <source>
        <dbReference type="EMBL" id="CCC48638.1"/>
    </source>
</evidence>
<dbReference type="SMART" id="SM00220">
    <property type="entry name" value="S_TKc"/>
    <property type="match status" value="1"/>
</dbReference>
<dbReference type="PANTHER" id="PTHR47634">
    <property type="entry name" value="PROTEIN KINASE DOMAIN-CONTAINING PROTEIN-RELATED"/>
    <property type="match status" value="1"/>
</dbReference>
<feature type="compositionally biased region" description="Basic and acidic residues" evidence="9">
    <location>
        <begin position="320"/>
        <end position="334"/>
    </location>
</feature>
<dbReference type="EMBL" id="HE573022">
    <property type="protein sequence ID" value="CCC48638.1"/>
    <property type="molecule type" value="Genomic_DNA"/>
</dbReference>
<dbReference type="EC" id="2.7.11.1" evidence="1"/>
<dbReference type="OMA" id="YFKHTGP"/>
<name>G0TXE8_TRYVY</name>
<evidence type="ECO:0000256" key="8">
    <source>
        <dbReference type="ARBA" id="ARBA00048679"/>
    </source>
</evidence>
<feature type="compositionally biased region" description="Basic residues" evidence="9">
    <location>
        <begin position="338"/>
        <end position="351"/>
    </location>
</feature>
<comment type="catalytic activity">
    <reaction evidence="8">
        <text>L-seryl-[protein] + ATP = O-phospho-L-seryl-[protein] + ADP + H(+)</text>
        <dbReference type="Rhea" id="RHEA:17989"/>
        <dbReference type="Rhea" id="RHEA-COMP:9863"/>
        <dbReference type="Rhea" id="RHEA-COMP:11604"/>
        <dbReference type="ChEBI" id="CHEBI:15378"/>
        <dbReference type="ChEBI" id="CHEBI:29999"/>
        <dbReference type="ChEBI" id="CHEBI:30616"/>
        <dbReference type="ChEBI" id="CHEBI:83421"/>
        <dbReference type="ChEBI" id="CHEBI:456216"/>
        <dbReference type="EC" id="2.7.11.1"/>
    </reaction>
</comment>
<dbReference type="GO" id="GO:0005524">
    <property type="term" value="F:ATP binding"/>
    <property type="evidence" value="ECO:0007669"/>
    <property type="project" value="UniProtKB-KW"/>
</dbReference>
<feature type="region of interest" description="Disordered" evidence="9">
    <location>
        <begin position="103"/>
        <end position="151"/>
    </location>
</feature>
<evidence type="ECO:0000256" key="5">
    <source>
        <dbReference type="ARBA" id="ARBA00022777"/>
    </source>
</evidence>
<feature type="domain" description="Protein kinase" evidence="10">
    <location>
        <begin position="164"/>
        <end position="567"/>
    </location>
</feature>
<dbReference type="PANTHER" id="PTHR47634:SF9">
    <property type="entry name" value="PROTEIN KINASE DOMAIN-CONTAINING PROTEIN-RELATED"/>
    <property type="match status" value="1"/>
</dbReference>
<dbReference type="FunFam" id="1.10.510.10:FF:000275">
    <property type="entry name" value="SRSF protein kinase 2 isoform X3"/>
    <property type="match status" value="1"/>
</dbReference>
<dbReference type="PROSITE" id="PS00108">
    <property type="entry name" value="PROTEIN_KINASE_ST"/>
    <property type="match status" value="1"/>
</dbReference>
<sequence>MPKPNKKTRGGKPRNKENNKNGNRKKRVRHADPCVNKEINMHIDALVEEIEKPDVVEETPKVPGRQQKKLISQDVEDLGLKLKLKPGTTIAQAKMLAEQKLKKSQGALQNSEDGKTAVEELGDEEEECEASDEDYSDTANERPSEYRKGGYHPVEVGDVYNDRYRVVRKLGWGYFSTVWLVWDYVNEKYQAMKVQKSARHYTEAAYDEIKLLGEIMAADPENERRCARLNDYFERSGPNGIHVCMVFDVYGEDLLSLIERYKYNGVPLPIVKCIARQILVALEHVHSLDIIHTDLKPENVLLSTPKHAVMSHMKRFRPPPLHERPRLVTRDPKTMTKSQRRRYYKKIRAAGRSKEADPSPESENSGGAKQEEGDTPKDPEEEHMEENSISETDSEWEIERLHHVVLADFGNSCWTYRQFTDEVQTRQYRSPEVILGYPYSTPIDLWSAACMIFELITGEFLFDPRKDSNYSRDEDHLALISELLGELPRHMRFGDGKYRSQYYNSRGELRSIKDLNFWALEDVLYRKHKFTRKKAAEIAEFLLPMLELEPRKRATASEMLANFEHFFEIMEDDYSPLCFVATANDEKEGCCSNNSEGSELSSAYEDAGYDGRSGNQIQSSDEVAECYADEEDTVVAQYLERHPILSEQSLAKYGLTVLDIQAVLSGKRLEDKKAHAAATEIIRMLTEDGCSDADVEAGSSSSTDVERAGGGSSV</sequence>